<dbReference type="AlphaFoldDB" id="A0A7T5RJG2"/>
<sequence length="324" mass="36453">MGKYKIAATSSIGGLLVFTLLILTLLSGCVKPQEEINDPKLGVLMLAHGGNQNWNKELLKALSAARGNFKRQVVFGMADPDVIQQEIVSLQKEGVNKIVVVPLFLSSHSELYRQLEYVLGIREEPDILFGLLIEHGKKHSNPMPSEHADHTEPLMDIVRRVEFSVPHVIASPINYHPLIASILEERVASISNKENISIVLLAHGPVSETDNKLWLQDLQLYAERMRSKFKNLQVLYHTFRDDAPDFIRNQAIDKIRDSIRQEQKAGRGVIVVPYLLASDGREVAIKEFLADCKCTIIPAALLPHKNISLWIEQQVRRGKIKLAE</sequence>
<proteinExistence type="predicted"/>
<evidence type="ECO:0008006" key="3">
    <source>
        <dbReference type="Google" id="ProtNLM"/>
    </source>
</evidence>
<accession>A0A7T5RJG2</accession>
<name>A0A7T5RJG2_9BACT</name>
<dbReference type="EMBL" id="CP066690">
    <property type="protein sequence ID" value="QQG45275.1"/>
    <property type="molecule type" value="Genomic_DNA"/>
</dbReference>
<evidence type="ECO:0000313" key="2">
    <source>
        <dbReference type="Proteomes" id="UP000595618"/>
    </source>
</evidence>
<dbReference type="PROSITE" id="PS51257">
    <property type="entry name" value="PROKAR_LIPOPROTEIN"/>
    <property type="match status" value="1"/>
</dbReference>
<gene>
    <name evidence="1" type="ORF">HYW89_04750</name>
</gene>
<dbReference type="Gene3D" id="3.40.50.1400">
    <property type="match status" value="2"/>
</dbReference>
<dbReference type="SUPFAM" id="SSF53800">
    <property type="entry name" value="Chelatase"/>
    <property type="match status" value="1"/>
</dbReference>
<reference evidence="1 2" key="1">
    <citation type="submission" date="2020-07" db="EMBL/GenBank/DDBJ databases">
        <title>Huge and variable diversity of episymbiotic CPR bacteria and DPANN archaea in groundwater ecosystems.</title>
        <authorList>
            <person name="He C.Y."/>
            <person name="Keren R."/>
            <person name="Whittaker M."/>
            <person name="Farag I.F."/>
            <person name="Doudna J."/>
            <person name="Cate J.H.D."/>
            <person name="Banfield J.F."/>
        </authorList>
    </citation>
    <scope>NUCLEOTIDE SEQUENCE [LARGE SCALE GENOMIC DNA]</scope>
    <source>
        <strain evidence="1">NC_groundwater_541_Ag_S-0.1um_46_50</strain>
    </source>
</reference>
<protein>
    <recommendedName>
        <fullName evidence="3">Cobalamin biosynthesis protein CbiX</fullName>
    </recommendedName>
</protein>
<evidence type="ECO:0000313" key="1">
    <source>
        <dbReference type="EMBL" id="QQG45275.1"/>
    </source>
</evidence>
<dbReference type="Proteomes" id="UP000595618">
    <property type="component" value="Chromosome"/>
</dbReference>
<organism evidence="1 2">
    <name type="scientific">Candidatus Sungiibacteriota bacterium</name>
    <dbReference type="NCBI Taxonomy" id="2750080"/>
    <lineage>
        <taxon>Bacteria</taxon>
        <taxon>Candidatus Sungiibacteriota</taxon>
    </lineage>
</organism>